<gene>
    <name evidence="4" type="ORF">PG999_007481</name>
</gene>
<protein>
    <recommendedName>
        <fullName evidence="3">EGF-like domain-containing protein</fullName>
    </recommendedName>
</protein>
<dbReference type="PROSITE" id="PS01186">
    <property type="entry name" value="EGF_2"/>
    <property type="match status" value="1"/>
</dbReference>
<comment type="caution">
    <text evidence="4">The sequence shown here is derived from an EMBL/GenBank/DDBJ whole genome shotgun (WGS) entry which is preliminary data.</text>
</comment>
<evidence type="ECO:0000256" key="1">
    <source>
        <dbReference type="ARBA" id="ARBA00023157"/>
    </source>
</evidence>
<organism evidence="4 5">
    <name type="scientific">Apiospora kogelbergensis</name>
    <dbReference type="NCBI Taxonomy" id="1337665"/>
    <lineage>
        <taxon>Eukaryota</taxon>
        <taxon>Fungi</taxon>
        <taxon>Dikarya</taxon>
        <taxon>Ascomycota</taxon>
        <taxon>Pezizomycotina</taxon>
        <taxon>Sordariomycetes</taxon>
        <taxon>Xylariomycetidae</taxon>
        <taxon>Amphisphaeriales</taxon>
        <taxon>Apiosporaceae</taxon>
        <taxon>Apiospora</taxon>
    </lineage>
</organism>
<dbReference type="EMBL" id="JAQQWP010000006">
    <property type="protein sequence ID" value="KAK8115412.1"/>
    <property type="molecule type" value="Genomic_DNA"/>
</dbReference>
<keyword evidence="1" id="KW-1015">Disulfide bond</keyword>
<keyword evidence="5" id="KW-1185">Reference proteome</keyword>
<feature type="domain" description="EGF-like" evidence="3">
    <location>
        <begin position="45"/>
        <end position="56"/>
    </location>
</feature>
<accession>A0AAW0QYG8</accession>
<dbReference type="CDD" id="cd08994">
    <property type="entry name" value="GH43_62_32_68_117_130-like"/>
    <property type="match status" value="1"/>
</dbReference>
<dbReference type="AlphaFoldDB" id="A0AAW0QYG8"/>
<feature type="chain" id="PRO_5043530594" description="EGF-like domain-containing protein" evidence="2">
    <location>
        <begin position="22"/>
        <end position="377"/>
    </location>
</feature>
<evidence type="ECO:0000313" key="5">
    <source>
        <dbReference type="Proteomes" id="UP001392437"/>
    </source>
</evidence>
<evidence type="ECO:0000313" key="4">
    <source>
        <dbReference type="EMBL" id="KAK8115412.1"/>
    </source>
</evidence>
<dbReference type="Proteomes" id="UP001392437">
    <property type="component" value="Unassembled WGS sequence"/>
</dbReference>
<reference evidence="4 5" key="1">
    <citation type="submission" date="2023-01" db="EMBL/GenBank/DDBJ databases">
        <title>Analysis of 21 Apiospora genomes using comparative genomics revels a genus with tremendous synthesis potential of carbohydrate active enzymes and secondary metabolites.</title>
        <authorList>
            <person name="Sorensen T."/>
        </authorList>
    </citation>
    <scope>NUCLEOTIDE SEQUENCE [LARGE SCALE GENOMIC DNA]</scope>
    <source>
        <strain evidence="4 5">CBS 117206</strain>
    </source>
</reference>
<keyword evidence="2" id="KW-0732">Signal</keyword>
<evidence type="ECO:0000256" key="2">
    <source>
        <dbReference type="SAM" id="SignalP"/>
    </source>
</evidence>
<name>A0AAW0QYG8_9PEZI</name>
<evidence type="ECO:0000259" key="3">
    <source>
        <dbReference type="PROSITE" id="PS01186"/>
    </source>
</evidence>
<feature type="signal peptide" evidence="2">
    <location>
        <begin position="1"/>
        <end position="21"/>
    </location>
</feature>
<dbReference type="Pfam" id="PF07974">
    <property type="entry name" value="EGF_2"/>
    <property type="match status" value="1"/>
</dbReference>
<proteinExistence type="predicted"/>
<dbReference type="InterPro" id="IPR000742">
    <property type="entry name" value="EGF"/>
</dbReference>
<sequence length="377" mass="42542">MHKYSIIAFKRTLVIISLALASRAYRCANEDDCSLNGICTACGRCQCDPGWTSDDCGKLDLQPATRWTGYNHTNVTRPDYYSAKGGNSSWGGQIVRDQQDNSLFHLITSQFARGCGLSGWRPFSTVIRAESRTGPAGPYHYAQELFGTFHHNPTVVWSPADERYLLYSIGIDAETPTHCASYKWSNNISVSSASDVRGPWTSPQLVTNGTNPAPWPAWSEEAPTSQIVLAVEDNKIFTANRWDDGTYQLAQTMSWNTSDYSDHWTEDPFLWRDKRGNWHILCHWMIDIAVHGVKYPRVGGHLFSRDLTGDWTFKLQEVYNTTVHFTDGGRTDYYRRERPKLFFSDDGLLTPMFLVNGVQEFNSSASYTLIQPIGDGA</sequence>
<dbReference type="InterPro" id="IPR013111">
    <property type="entry name" value="EGF_extracell"/>
</dbReference>